<keyword evidence="1" id="KW-1133">Transmembrane helix</keyword>
<name>A0A382UZD5_9ZZZZ</name>
<accession>A0A382UZD5</accession>
<reference evidence="2" key="1">
    <citation type="submission" date="2018-05" db="EMBL/GenBank/DDBJ databases">
        <authorList>
            <person name="Lanie J.A."/>
            <person name="Ng W.-L."/>
            <person name="Kazmierczak K.M."/>
            <person name="Andrzejewski T.M."/>
            <person name="Davidsen T.M."/>
            <person name="Wayne K.J."/>
            <person name="Tettelin H."/>
            <person name="Glass J.I."/>
            <person name="Rusch D."/>
            <person name="Podicherti R."/>
            <person name="Tsui H.-C.T."/>
            <person name="Winkler M.E."/>
        </authorList>
    </citation>
    <scope>NUCLEOTIDE SEQUENCE</scope>
</reference>
<evidence type="ECO:0000256" key="1">
    <source>
        <dbReference type="SAM" id="Phobius"/>
    </source>
</evidence>
<keyword evidence="1" id="KW-0812">Transmembrane</keyword>
<feature type="transmembrane region" description="Helical" evidence="1">
    <location>
        <begin position="6"/>
        <end position="26"/>
    </location>
</feature>
<feature type="transmembrane region" description="Helical" evidence="1">
    <location>
        <begin position="59"/>
        <end position="83"/>
    </location>
</feature>
<feature type="transmembrane region" description="Helical" evidence="1">
    <location>
        <begin position="35"/>
        <end position="53"/>
    </location>
</feature>
<dbReference type="AlphaFoldDB" id="A0A382UZD5"/>
<organism evidence="2">
    <name type="scientific">marine metagenome</name>
    <dbReference type="NCBI Taxonomy" id="408172"/>
    <lineage>
        <taxon>unclassified sequences</taxon>
        <taxon>metagenomes</taxon>
        <taxon>ecological metagenomes</taxon>
    </lineage>
</organism>
<evidence type="ECO:0000313" key="2">
    <source>
        <dbReference type="EMBL" id="SVD39622.1"/>
    </source>
</evidence>
<proteinExistence type="predicted"/>
<keyword evidence="1" id="KW-0472">Membrane</keyword>
<dbReference type="EMBL" id="UINC01147985">
    <property type="protein sequence ID" value="SVD39622.1"/>
    <property type="molecule type" value="Genomic_DNA"/>
</dbReference>
<protein>
    <submittedName>
        <fullName evidence="2">Uncharacterized protein</fullName>
    </submittedName>
</protein>
<sequence length="164" mass="19106">MIEGILLAFGCYVAFLFAHVGVFHFFRPKRHYRSIQLTFLGFLSTYVIMYILLSSSFEVLGFLNGILIFFLLYFGYCQFYFIVDRSISVRINIEIENSPNKKLSLEQLKEIYSWDYIFLRRLGHMLDSGYLAKESDGFFNTFKGRTQAQAFKYLKGFLNIGPGG</sequence>
<gene>
    <name evidence="2" type="ORF">METZ01_LOCUS392476</name>
</gene>